<evidence type="ECO:0000256" key="10">
    <source>
        <dbReference type="ARBA" id="ARBA00023180"/>
    </source>
</evidence>
<keyword evidence="10" id="KW-0325">Glycoprotein</keyword>
<keyword evidence="2" id="KW-1003">Cell membrane</keyword>
<gene>
    <name evidence="20" type="primary">LOC113569010</name>
</gene>
<dbReference type="GO" id="GO:0035804">
    <property type="term" value="F:structural constituent of egg coat"/>
    <property type="evidence" value="ECO:0007669"/>
    <property type="project" value="TreeGrafter"/>
</dbReference>
<sequence>WDHTCLQFAVLFLFLYFYNLHPVYQTESTRFLGLRPRTAFLQSSENQLPDNSQPQLPLFYAQPSQRCAVDAYDKVQCGQHNISAADCESINCCFDGHLCYYGKAVTVQCIRDGQFVVVVARATTLPQLSLDSVYLLGRNEASCSPVETTAAFIIYQFPVTACGTRMTVEDGYLVYENAITSTYEVGIGPLGAITRDSQFELLFQCRYSRTAAEALVVQISDVPQPQPVVVPGPLRVELRLANGNCSFKGCVNGDVPYSSYYEEADYPVTKALQEPVYVELRILERTDPNIVLTLRHCWATSTSDPLSLPQWDLVVNGCPYWDDRYLTTLIPVNASSGLLFPTHYKRFVLKMFTFVDPASMVFIHCNTAVCHPTAMESCEKSCTRQRVAILEKTNLDTVASSGEVILLV</sequence>
<evidence type="ECO:0000256" key="2">
    <source>
        <dbReference type="ARBA" id="ARBA00022475"/>
    </source>
</evidence>
<dbReference type="SMART" id="SM00018">
    <property type="entry name" value="PD"/>
    <property type="match status" value="1"/>
</dbReference>
<dbReference type="InterPro" id="IPR044913">
    <property type="entry name" value="P_trefoil_dom_sf"/>
</dbReference>
<evidence type="ECO:0000256" key="5">
    <source>
        <dbReference type="ARBA" id="ARBA00022685"/>
    </source>
</evidence>
<evidence type="ECO:0000256" key="16">
    <source>
        <dbReference type="ARBA" id="ARBA00042573"/>
    </source>
</evidence>
<dbReference type="PANTHER" id="PTHR23343:SF31">
    <property type="entry name" value="ZONA PELLUCIDA SPERM-BINDING PROTEIN 4"/>
    <property type="match status" value="1"/>
</dbReference>
<evidence type="ECO:0000256" key="17">
    <source>
        <dbReference type="PROSITE-ProRule" id="PRU00779"/>
    </source>
</evidence>
<reference evidence="20" key="4">
    <citation type="submission" date="2025-08" db="UniProtKB">
        <authorList>
            <consortium name="Ensembl"/>
        </authorList>
    </citation>
    <scope>IDENTIFICATION</scope>
</reference>
<evidence type="ECO:0000256" key="7">
    <source>
        <dbReference type="ARBA" id="ARBA00022989"/>
    </source>
</evidence>
<keyword evidence="9 17" id="KW-1015">Disulfide bond</keyword>
<evidence type="ECO:0000256" key="4">
    <source>
        <dbReference type="ARBA" id="ARBA00022530"/>
    </source>
</evidence>
<dbReference type="GeneTree" id="ENSGT00940000163253"/>
<protein>
    <recommendedName>
        <fullName evidence="14">Zona pellucida sperm-binding protein 4</fullName>
    </recommendedName>
    <alternativeName>
        <fullName evidence="16">Zona pellucida glycoprotein 4</fullName>
    </alternativeName>
    <alternativeName>
        <fullName evidence="15">Zona pellucida protein B</fullName>
    </alternativeName>
</protein>
<comment type="caution">
    <text evidence="17">Lacks conserved residue(s) required for the propagation of feature annotation.</text>
</comment>
<feature type="domain" description="ZP" evidence="18">
    <location>
        <begin position="108"/>
        <end position="385"/>
    </location>
</feature>
<dbReference type="PANTHER" id="PTHR23343">
    <property type="entry name" value="ZONA PELLUCIDA SPERM-BINDING PROTEIN"/>
    <property type="match status" value="1"/>
</dbReference>
<comment type="function">
    <text evidence="13">Component of the zona pellucida, an extracellular matrix surrounding oocytes which mediates sperm binding, induction of the acrosome reaction and prevents post-fertilization polyspermy. The zona pellucida is composed of 3 to 4 glycoproteins, ZP1, ZP2, ZP3, and ZP4. ZP4 may act as a sperm receptor.</text>
</comment>
<evidence type="ECO:0000256" key="14">
    <source>
        <dbReference type="ARBA" id="ARBA00040238"/>
    </source>
</evidence>
<dbReference type="PROSITE" id="PS00682">
    <property type="entry name" value="ZP_1"/>
    <property type="match status" value="1"/>
</dbReference>
<dbReference type="PROSITE" id="PS51034">
    <property type="entry name" value="ZP_2"/>
    <property type="match status" value="1"/>
</dbReference>
<dbReference type="AlphaFoldDB" id="A0A4W4FKJ9"/>
<proteinExistence type="predicted"/>
<dbReference type="Ensembl" id="ENSEEET00000025742.2">
    <property type="protein sequence ID" value="ENSEEEP00000025448.2"/>
    <property type="gene ID" value="ENSEEEG00000012332.2"/>
</dbReference>
<dbReference type="GO" id="GO:0060468">
    <property type="term" value="P:prevention of polyspermy"/>
    <property type="evidence" value="ECO:0007669"/>
    <property type="project" value="TreeGrafter"/>
</dbReference>
<keyword evidence="11" id="KW-0278">Fertilization</keyword>
<dbReference type="InterPro" id="IPR001507">
    <property type="entry name" value="ZP_dom"/>
</dbReference>
<evidence type="ECO:0000313" key="21">
    <source>
        <dbReference type="Proteomes" id="UP000314983"/>
    </source>
</evidence>
<keyword evidence="5" id="KW-0165">Cleavage on pair of basic residues</keyword>
<dbReference type="SUPFAM" id="SSF57492">
    <property type="entry name" value="Trefoil"/>
    <property type="match status" value="1"/>
</dbReference>
<evidence type="ECO:0000256" key="11">
    <source>
        <dbReference type="ARBA" id="ARBA00023279"/>
    </source>
</evidence>
<dbReference type="InterPro" id="IPR042235">
    <property type="entry name" value="ZP-C_dom"/>
</dbReference>
<keyword evidence="21" id="KW-1185">Reference proteome</keyword>
<reference evidence="21" key="1">
    <citation type="journal article" date="2014" name="Science">
        <title>Nonhuman genetics. Genomic basis for the convergent evolution of electric organs.</title>
        <authorList>
            <person name="Gallant J.R."/>
            <person name="Traeger L.L."/>
            <person name="Volkening J.D."/>
            <person name="Moffett H."/>
            <person name="Chen P.H."/>
            <person name="Novina C.D."/>
            <person name="Phillips G.N.Jr."/>
            <person name="Anand R."/>
            <person name="Wells G.B."/>
            <person name="Pinch M."/>
            <person name="Guth R."/>
            <person name="Unguez G.A."/>
            <person name="Albert J.S."/>
            <person name="Zakon H.H."/>
            <person name="Samanta M.P."/>
            <person name="Sussman M.R."/>
        </authorList>
    </citation>
    <scope>NUCLEOTIDE SEQUENCE [LARGE SCALE GENOMIC DNA]</scope>
</reference>
<dbReference type="GO" id="GO:0032190">
    <property type="term" value="F:acrosin binding"/>
    <property type="evidence" value="ECO:0007669"/>
    <property type="project" value="TreeGrafter"/>
</dbReference>
<dbReference type="Gene3D" id="4.10.110.10">
    <property type="entry name" value="Spasmolytic Protein, domain 1"/>
    <property type="match status" value="1"/>
</dbReference>
<dbReference type="InterPro" id="IPR051148">
    <property type="entry name" value="Zona_Pellucida_Domain_gp"/>
</dbReference>
<dbReference type="InterPro" id="IPR055355">
    <property type="entry name" value="ZP-C"/>
</dbReference>
<feature type="domain" description="P-type" evidence="19">
    <location>
        <begin position="65"/>
        <end position="103"/>
    </location>
</feature>
<dbReference type="InterPro" id="IPR055356">
    <property type="entry name" value="ZP-N"/>
</dbReference>
<dbReference type="PRINTS" id="PR00023">
    <property type="entry name" value="ZPELLUCIDA"/>
</dbReference>
<dbReference type="InterPro" id="IPR000519">
    <property type="entry name" value="P_trefoil_dom"/>
</dbReference>
<dbReference type="Proteomes" id="UP000314983">
    <property type="component" value="Chromosome 3"/>
</dbReference>
<name>A0A4W4FKJ9_ELEEL</name>
<dbReference type="InterPro" id="IPR048290">
    <property type="entry name" value="ZP_chr"/>
</dbReference>
<keyword evidence="7" id="KW-1133">Transmembrane helix</keyword>
<comment type="subcellular location">
    <subcellularLocation>
        <location evidence="1">Cell membrane</location>
        <topology evidence="1">Single-pass type I membrane protein</topology>
    </subcellularLocation>
    <subcellularLocation>
        <location evidence="12">Zona pellucida</location>
    </subcellularLocation>
</comment>
<keyword evidence="4" id="KW-0272">Extracellular matrix</keyword>
<dbReference type="Pfam" id="PF00088">
    <property type="entry name" value="Trefoil"/>
    <property type="match status" value="1"/>
</dbReference>
<dbReference type="GO" id="GO:0035805">
    <property type="term" value="C:egg coat"/>
    <property type="evidence" value="ECO:0007669"/>
    <property type="project" value="UniProtKB-SubCell"/>
</dbReference>
<reference evidence="21" key="2">
    <citation type="journal article" date="2017" name="Sci. Adv.">
        <title>A tail of two voltages: Proteomic comparison of the three electric organs of the electric eel.</title>
        <authorList>
            <person name="Traeger L.L."/>
            <person name="Sabat G."/>
            <person name="Barrett-Wilt G.A."/>
            <person name="Wells G.B."/>
            <person name="Sussman M.R."/>
        </authorList>
    </citation>
    <scope>NUCLEOTIDE SEQUENCE [LARGE SCALE GENOMIC DNA]</scope>
</reference>
<dbReference type="Pfam" id="PF00100">
    <property type="entry name" value="Zona_pellucida"/>
    <property type="match status" value="1"/>
</dbReference>
<evidence type="ECO:0000259" key="18">
    <source>
        <dbReference type="PROSITE" id="PS51034"/>
    </source>
</evidence>
<evidence type="ECO:0000256" key="1">
    <source>
        <dbReference type="ARBA" id="ARBA00004251"/>
    </source>
</evidence>
<reference evidence="20" key="5">
    <citation type="submission" date="2025-09" db="UniProtKB">
        <authorList>
            <consortium name="Ensembl"/>
        </authorList>
    </citation>
    <scope>IDENTIFICATION</scope>
</reference>
<evidence type="ECO:0000256" key="6">
    <source>
        <dbReference type="ARBA" id="ARBA00022692"/>
    </source>
</evidence>
<evidence type="ECO:0000313" key="20">
    <source>
        <dbReference type="Ensembl" id="ENSEEEP00000025448.2"/>
    </source>
</evidence>
<dbReference type="GO" id="GO:0007339">
    <property type="term" value="P:binding of sperm to zona pellucida"/>
    <property type="evidence" value="ECO:0007669"/>
    <property type="project" value="TreeGrafter"/>
</dbReference>
<dbReference type="GO" id="GO:0005886">
    <property type="term" value="C:plasma membrane"/>
    <property type="evidence" value="ECO:0007669"/>
    <property type="project" value="UniProtKB-SubCell"/>
</dbReference>
<evidence type="ECO:0000256" key="13">
    <source>
        <dbReference type="ARBA" id="ARBA00037545"/>
    </source>
</evidence>
<feature type="disulfide bond" evidence="17">
    <location>
        <begin position="77"/>
        <end position="92"/>
    </location>
</feature>
<evidence type="ECO:0000256" key="15">
    <source>
        <dbReference type="ARBA" id="ARBA00042273"/>
    </source>
</evidence>
<dbReference type="Pfam" id="PF23344">
    <property type="entry name" value="ZP-N"/>
    <property type="match status" value="1"/>
</dbReference>
<dbReference type="STRING" id="8005.ENSEEEP00000025448"/>
<keyword evidence="6" id="KW-0812">Transmembrane</keyword>
<keyword evidence="3" id="KW-0964">Secreted</keyword>
<dbReference type="InterPro" id="IPR017977">
    <property type="entry name" value="ZP_dom_CS"/>
</dbReference>
<reference evidence="20" key="3">
    <citation type="submission" date="2020-05" db="EMBL/GenBank/DDBJ databases">
        <title>Electrophorus electricus (electric eel) genome, fEleEle1, primary haplotype.</title>
        <authorList>
            <person name="Myers G."/>
            <person name="Meyer A."/>
            <person name="Fedrigo O."/>
            <person name="Formenti G."/>
            <person name="Rhie A."/>
            <person name="Tracey A."/>
            <person name="Sims Y."/>
            <person name="Jarvis E.D."/>
        </authorList>
    </citation>
    <scope>NUCLEOTIDE SEQUENCE [LARGE SCALE GENOMIC DNA]</scope>
</reference>
<feature type="disulfide bond" evidence="17">
    <location>
        <begin position="67"/>
        <end position="93"/>
    </location>
</feature>
<dbReference type="Gene3D" id="2.60.40.3210">
    <property type="entry name" value="Zona pellucida, ZP-N domain"/>
    <property type="match status" value="1"/>
</dbReference>
<dbReference type="CDD" id="cd00111">
    <property type="entry name" value="Trefoil"/>
    <property type="match status" value="1"/>
</dbReference>
<evidence type="ECO:0000256" key="8">
    <source>
        <dbReference type="ARBA" id="ARBA00023136"/>
    </source>
</evidence>
<evidence type="ECO:0000256" key="9">
    <source>
        <dbReference type="ARBA" id="ARBA00023157"/>
    </source>
</evidence>
<dbReference type="Gene3D" id="2.60.40.4100">
    <property type="entry name" value="Zona pellucida, ZP-C domain"/>
    <property type="match status" value="1"/>
</dbReference>
<keyword evidence="8" id="KW-0472">Membrane</keyword>
<dbReference type="OMA" id="LNCPDQT"/>
<evidence type="ECO:0000256" key="12">
    <source>
        <dbReference type="ARBA" id="ARBA00024183"/>
    </source>
</evidence>
<evidence type="ECO:0000259" key="19">
    <source>
        <dbReference type="PROSITE" id="PS51448"/>
    </source>
</evidence>
<accession>A0A4W4FKJ9</accession>
<evidence type="ECO:0000256" key="3">
    <source>
        <dbReference type="ARBA" id="ARBA00022525"/>
    </source>
</evidence>
<dbReference type="SMART" id="SM00241">
    <property type="entry name" value="ZP"/>
    <property type="match status" value="1"/>
</dbReference>
<organism evidence="20 21">
    <name type="scientific">Electrophorus electricus</name>
    <name type="common">Electric eel</name>
    <name type="synonym">Gymnotus electricus</name>
    <dbReference type="NCBI Taxonomy" id="8005"/>
    <lineage>
        <taxon>Eukaryota</taxon>
        <taxon>Metazoa</taxon>
        <taxon>Chordata</taxon>
        <taxon>Craniata</taxon>
        <taxon>Vertebrata</taxon>
        <taxon>Euteleostomi</taxon>
        <taxon>Actinopterygii</taxon>
        <taxon>Neopterygii</taxon>
        <taxon>Teleostei</taxon>
        <taxon>Ostariophysi</taxon>
        <taxon>Gymnotiformes</taxon>
        <taxon>Gymnotoidei</taxon>
        <taxon>Gymnotidae</taxon>
        <taxon>Electrophorus</taxon>
    </lineage>
</organism>
<dbReference type="PROSITE" id="PS51448">
    <property type="entry name" value="P_TREFOIL_2"/>
    <property type="match status" value="1"/>
</dbReference>